<feature type="region of interest" description="Disordered" evidence="1">
    <location>
        <begin position="116"/>
        <end position="135"/>
    </location>
</feature>
<sequence>MKNETIVKTLRVIEARTRLEQARLAGLRRRARALLAAADAFETEARRAPQVEPAPEEAGALLIAARYRALLERRAAQKRAEAAALEPALAEQANRLKASLREEIMWRTLRDEAAARRRKRVNDREEEWREELARR</sequence>
<dbReference type="AlphaFoldDB" id="A0A239PL32"/>
<evidence type="ECO:0008006" key="4">
    <source>
        <dbReference type="Google" id="ProtNLM"/>
    </source>
</evidence>
<evidence type="ECO:0000313" key="3">
    <source>
        <dbReference type="Proteomes" id="UP000198346"/>
    </source>
</evidence>
<accession>A0A239PL32</accession>
<protein>
    <recommendedName>
        <fullName evidence="4">Flagellar FliJ protein</fullName>
    </recommendedName>
</protein>
<reference evidence="2 3" key="1">
    <citation type="submission" date="2017-07" db="EMBL/GenBank/DDBJ databases">
        <authorList>
            <person name="Sun Z.S."/>
            <person name="Albrecht U."/>
            <person name="Echele G."/>
            <person name="Lee C.C."/>
        </authorList>
    </citation>
    <scope>NUCLEOTIDE SEQUENCE [LARGE SCALE GENOMIC DNA]</scope>
    <source>
        <strain evidence="2 3">CGMCC 1.12710</strain>
    </source>
</reference>
<keyword evidence="3" id="KW-1185">Reference proteome</keyword>
<evidence type="ECO:0000313" key="2">
    <source>
        <dbReference type="EMBL" id="SNT68327.1"/>
    </source>
</evidence>
<name>A0A239PL32_9PROT</name>
<organism evidence="2 3">
    <name type="scientific">Amphiplicatus metriothermophilus</name>
    <dbReference type="NCBI Taxonomy" id="1519374"/>
    <lineage>
        <taxon>Bacteria</taxon>
        <taxon>Pseudomonadati</taxon>
        <taxon>Pseudomonadota</taxon>
        <taxon>Alphaproteobacteria</taxon>
        <taxon>Parvularculales</taxon>
        <taxon>Parvularculaceae</taxon>
        <taxon>Amphiplicatus</taxon>
    </lineage>
</organism>
<dbReference type="RefSeq" id="WP_089411278.1">
    <property type="nucleotide sequence ID" value="NZ_FZQA01000001.1"/>
</dbReference>
<proteinExistence type="predicted"/>
<dbReference type="EMBL" id="FZQA01000001">
    <property type="protein sequence ID" value="SNT68327.1"/>
    <property type="molecule type" value="Genomic_DNA"/>
</dbReference>
<dbReference type="Proteomes" id="UP000198346">
    <property type="component" value="Unassembled WGS sequence"/>
</dbReference>
<evidence type="ECO:0000256" key="1">
    <source>
        <dbReference type="SAM" id="MobiDB-lite"/>
    </source>
</evidence>
<feature type="compositionally biased region" description="Basic and acidic residues" evidence="1">
    <location>
        <begin position="122"/>
        <end position="135"/>
    </location>
</feature>
<gene>
    <name evidence="2" type="ORF">SAMN06297382_0829</name>
</gene>